<name>A0AAV8D722_9POAL</name>
<sequence>MSESYIPPFPGSNASGDTQYTLVFENARAKRQTGGAPEPAVANPKTPPNPRNREPDPPRVTASPLHHLQPNKSPMHHQGSSGNGSSGSGRSGSSHKPVNPNYLSHPSPKPSTNIGKSHEGQTGYNTPGRNTPSRNKKKPAEQVYDDLLPPFPSDNTDTNYTEVFSRYRKDNMSPSAPAMKPYTPSHDTSPKVKFFQRCSCFGL</sequence>
<dbReference type="EMBL" id="JAMFTS010000004">
    <property type="protein sequence ID" value="KAJ4762296.1"/>
    <property type="molecule type" value="Genomic_DNA"/>
</dbReference>
<evidence type="ECO:0000313" key="2">
    <source>
        <dbReference type="EMBL" id="KAJ4762296.1"/>
    </source>
</evidence>
<protein>
    <submittedName>
        <fullName evidence="2">Nitrate-induced NOI protein</fullName>
    </submittedName>
</protein>
<comment type="caution">
    <text evidence="2">The sequence shown here is derived from an EMBL/GenBank/DDBJ whole genome shotgun (WGS) entry which is preliminary data.</text>
</comment>
<accession>A0AAV8D722</accession>
<proteinExistence type="predicted"/>
<dbReference type="Proteomes" id="UP001140206">
    <property type="component" value="Chromosome 4"/>
</dbReference>
<reference evidence="2" key="1">
    <citation type="submission" date="2022-08" db="EMBL/GenBank/DDBJ databases">
        <authorList>
            <person name="Marques A."/>
        </authorList>
    </citation>
    <scope>NUCLEOTIDE SEQUENCE</scope>
    <source>
        <strain evidence="2">RhyPub2mFocal</strain>
        <tissue evidence="2">Leaves</tissue>
    </source>
</reference>
<dbReference type="AlphaFoldDB" id="A0AAV8D722"/>
<keyword evidence="3" id="KW-1185">Reference proteome</keyword>
<feature type="compositionally biased region" description="Polar residues" evidence="1">
    <location>
        <begin position="12"/>
        <end position="21"/>
    </location>
</feature>
<feature type="region of interest" description="Disordered" evidence="1">
    <location>
        <begin position="170"/>
        <end position="189"/>
    </location>
</feature>
<feature type="compositionally biased region" description="Gly residues" evidence="1">
    <location>
        <begin position="81"/>
        <end position="90"/>
    </location>
</feature>
<organism evidence="2 3">
    <name type="scientific">Rhynchospora pubera</name>
    <dbReference type="NCBI Taxonomy" id="906938"/>
    <lineage>
        <taxon>Eukaryota</taxon>
        <taxon>Viridiplantae</taxon>
        <taxon>Streptophyta</taxon>
        <taxon>Embryophyta</taxon>
        <taxon>Tracheophyta</taxon>
        <taxon>Spermatophyta</taxon>
        <taxon>Magnoliopsida</taxon>
        <taxon>Liliopsida</taxon>
        <taxon>Poales</taxon>
        <taxon>Cyperaceae</taxon>
        <taxon>Cyperoideae</taxon>
        <taxon>Rhynchosporeae</taxon>
        <taxon>Rhynchospora</taxon>
    </lineage>
</organism>
<evidence type="ECO:0000313" key="3">
    <source>
        <dbReference type="Proteomes" id="UP001140206"/>
    </source>
</evidence>
<gene>
    <name evidence="2" type="ORF">LUZ62_072671</name>
</gene>
<feature type="region of interest" description="Disordered" evidence="1">
    <location>
        <begin position="1"/>
        <end position="158"/>
    </location>
</feature>
<feature type="compositionally biased region" description="Polar residues" evidence="1">
    <location>
        <begin position="110"/>
        <end position="133"/>
    </location>
</feature>
<evidence type="ECO:0000256" key="1">
    <source>
        <dbReference type="SAM" id="MobiDB-lite"/>
    </source>
</evidence>